<dbReference type="KEGG" id="pgr:PGTG_13719"/>
<keyword evidence="2" id="KW-1185">Reference proteome</keyword>
<name>E3KUG5_PUCGT</name>
<dbReference type="AlphaFoldDB" id="E3KUG5"/>
<dbReference type="Proteomes" id="UP000008783">
    <property type="component" value="Unassembled WGS sequence"/>
</dbReference>
<proteinExistence type="predicted"/>
<gene>
    <name evidence="1" type="ORF">PGTG_13719</name>
</gene>
<reference key="1">
    <citation type="submission" date="2007-01" db="EMBL/GenBank/DDBJ databases">
        <title>The Genome Sequence of Puccinia graminis f. sp. tritici Strain CRL 75-36-700-3.</title>
        <authorList>
            <consortium name="The Broad Institute Genome Sequencing Platform"/>
            <person name="Birren B."/>
            <person name="Lander E."/>
            <person name="Galagan J."/>
            <person name="Nusbaum C."/>
            <person name="Devon K."/>
            <person name="Cuomo C."/>
            <person name="Jaffe D."/>
            <person name="Butler J."/>
            <person name="Alvarez P."/>
            <person name="Gnerre S."/>
            <person name="Grabherr M."/>
            <person name="Mauceli E."/>
            <person name="Brockman W."/>
            <person name="Young S."/>
            <person name="LaButti K."/>
            <person name="Sykes S."/>
            <person name="DeCaprio D."/>
            <person name="Crawford M."/>
            <person name="Koehrsen M."/>
            <person name="Engels R."/>
            <person name="Montgomery P."/>
            <person name="Pearson M."/>
            <person name="Howarth C."/>
            <person name="Larson L."/>
            <person name="White J."/>
            <person name="Zeng Q."/>
            <person name="Kodira C."/>
            <person name="Yandava C."/>
            <person name="Alvarado L."/>
            <person name="O'Leary S."/>
            <person name="Szabo L."/>
            <person name="Dean R."/>
            <person name="Schein J."/>
        </authorList>
    </citation>
    <scope>NUCLEOTIDE SEQUENCE</scope>
    <source>
        <strain>CRL 75-36-700-3</strain>
    </source>
</reference>
<dbReference type="VEuPathDB" id="FungiDB:PGTG_13719"/>
<dbReference type="HOGENOM" id="CLU_2307407_0_0_1"/>
<accession>E3KUG5</accession>
<organism evidence="1 2">
    <name type="scientific">Puccinia graminis f. sp. tritici (strain CRL 75-36-700-3 / race SCCL)</name>
    <name type="common">Black stem rust fungus</name>
    <dbReference type="NCBI Taxonomy" id="418459"/>
    <lineage>
        <taxon>Eukaryota</taxon>
        <taxon>Fungi</taxon>
        <taxon>Dikarya</taxon>
        <taxon>Basidiomycota</taxon>
        <taxon>Pucciniomycotina</taxon>
        <taxon>Pucciniomycetes</taxon>
        <taxon>Pucciniales</taxon>
        <taxon>Pucciniaceae</taxon>
        <taxon>Puccinia</taxon>
    </lineage>
</organism>
<reference evidence="2" key="2">
    <citation type="journal article" date="2011" name="Proc. Natl. Acad. Sci. U.S.A.">
        <title>Obligate biotrophy features unraveled by the genomic analysis of rust fungi.</title>
        <authorList>
            <person name="Duplessis S."/>
            <person name="Cuomo C.A."/>
            <person name="Lin Y.-C."/>
            <person name="Aerts A."/>
            <person name="Tisserant E."/>
            <person name="Veneault-Fourrey C."/>
            <person name="Joly D.L."/>
            <person name="Hacquard S."/>
            <person name="Amselem J."/>
            <person name="Cantarel B.L."/>
            <person name="Chiu R."/>
            <person name="Coutinho P.M."/>
            <person name="Feau N."/>
            <person name="Field M."/>
            <person name="Frey P."/>
            <person name="Gelhaye E."/>
            <person name="Goldberg J."/>
            <person name="Grabherr M.G."/>
            <person name="Kodira C.D."/>
            <person name="Kohler A."/>
            <person name="Kuees U."/>
            <person name="Lindquist E.A."/>
            <person name="Lucas S.M."/>
            <person name="Mago R."/>
            <person name="Mauceli E."/>
            <person name="Morin E."/>
            <person name="Murat C."/>
            <person name="Pangilinan J.L."/>
            <person name="Park R."/>
            <person name="Pearson M."/>
            <person name="Quesneville H."/>
            <person name="Rouhier N."/>
            <person name="Sakthikumar S."/>
            <person name="Salamov A.A."/>
            <person name="Schmutz J."/>
            <person name="Selles B."/>
            <person name="Shapiro H."/>
            <person name="Tanguay P."/>
            <person name="Tuskan G.A."/>
            <person name="Henrissat B."/>
            <person name="Van de Peer Y."/>
            <person name="Rouze P."/>
            <person name="Ellis J.G."/>
            <person name="Dodds P.N."/>
            <person name="Schein J.E."/>
            <person name="Zhong S."/>
            <person name="Hamelin R.C."/>
            <person name="Grigoriev I.V."/>
            <person name="Szabo L.J."/>
            <person name="Martin F."/>
        </authorList>
    </citation>
    <scope>NUCLEOTIDE SEQUENCE [LARGE SCALE GENOMIC DNA]</scope>
    <source>
        <strain evidence="2">CRL 75-36-700-3 / race SCCL</strain>
    </source>
</reference>
<dbReference type="OrthoDB" id="2504515at2759"/>
<sequence length="104" mass="11672">MTDKTTISHLPLLTKVNFQNWKNVMFLFCLRQRVDAHLLLDLVAGEKDAVAKVALEDKKANAAGILGGNLGLENYAKFITNNNVREPHKMSATEYMSQYLSCTK</sequence>
<evidence type="ECO:0000313" key="1">
    <source>
        <dbReference type="EMBL" id="EFP87915.2"/>
    </source>
</evidence>
<dbReference type="EMBL" id="DS178310">
    <property type="protein sequence ID" value="EFP87915.2"/>
    <property type="molecule type" value="Genomic_DNA"/>
</dbReference>
<dbReference type="InParanoid" id="E3KUG5"/>
<dbReference type="RefSeq" id="XP_003332334.2">
    <property type="nucleotide sequence ID" value="XM_003332286.2"/>
</dbReference>
<evidence type="ECO:0000313" key="2">
    <source>
        <dbReference type="Proteomes" id="UP000008783"/>
    </source>
</evidence>
<protein>
    <submittedName>
        <fullName evidence="1">Uncharacterized protein</fullName>
    </submittedName>
</protein>
<dbReference type="GeneID" id="10534896"/>